<organism evidence="1">
    <name type="scientific">marine sediment metagenome</name>
    <dbReference type="NCBI Taxonomy" id="412755"/>
    <lineage>
        <taxon>unclassified sequences</taxon>
        <taxon>metagenomes</taxon>
        <taxon>ecological metagenomes</taxon>
    </lineage>
</organism>
<reference evidence="1" key="1">
    <citation type="journal article" date="2014" name="Front. Microbiol.">
        <title>High frequency of phylogenetically diverse reductive dehalogenase-homologous genes in deep subseafloor sedimentary metagenomes.</title>
        <authorList>
            <person name="Kawai M."/>
            <person name="Futagami T."/>
            <person name="Toyoda A."/>
            <person name="Takaki Y."/>
            <person name="Nishi S."/>
            <person name="Hori S."/>
            <person name="Arai W."/>
            <person name="Tsubouchi T."/>
            <person name="Morono Y."/>
            <person name="Uchiyama I."/>
            <person name="Ito T."/>
            <person name="Fujiyama A."/>
            <person name="Inagaki F."/>
            <person name="Takami H."/>
        </authorList>
    </citation>
    <scope>NUCLEOTIDE SEQUENCE</scope>
    <source>
        <strain evidence="1">Expedition CK06-06</strain>
    </source>
</reference>
<sequence length="146" mass="16798">MISLFARQLSYIAEKQSYAAIARSTGIPYRSVLAMREGKIKISSVFKKSIRNMYQREAYGRLKDTGFSSSQARRWSWYKPEKVVVQTYSLSYKIGELATGALAGKLKKEGLDITKVNVDDLFDEMYEKIKIGIQISIEPTEIWFDY</sequence>
<comment type="caution">
    <text evidence="1">The sequence shown here is derived from an EMBL/GenBank/DDBJ whole genome shotgun (WGS) entry which is preliminary data.</text>
</comment>
<evidence type="ECO:0000313" key="1">
    <source>
        <dbReference type="EMBL" id="GAJ09320.1"/>
    </source>
</evidence>
<protein>
    <submittedName>
        <fullName evidence="1">Uncharacterized protein</fullName>
    </submittedName>
</protein>
<accession>X1VLT2</accession>
<name>X1VLT2_9ZZZZ</name>
<dbReference type="EMBL" id="BARW01025504">
    <property type="protein sequence ID" value="GAJ09320.1"/>
    <property type="molecule type" value="Genomic_DNA"/>
</dbReference>
<proteinExistence type="predicted"/>
<gene>
    <name evidence="1" type="ORF">S12H4_41795</name>
</gene>
<dbReference type="AlphaFoldDB" id="X1VLT2"/>